<accession>A0A8J3MZK7</accession>
<reference evidence="1" key="1">
    <citation type="submission" date="2020-10" db="EMBL/GenBank/DDBJ databases">
        <title>Taxonomic study of unclassified bacteria belonging to the class Ktedonobacteria.</title>
        <authorList>
            <person name="Yabe S."/>
            <person name="Wang C.M."/>
            <person name="Zheng Y."/>
            <person name="Sakai Y."/>
            <person name="Cavaletti L."/>
            <person name="Monciardini P."/>
            <person name="Donadio S."/>
        </authorList>
    </citation>
    <scope>NUCLEOTIDE SEQUENCE</scope>
    <source>
        <strain evidence="1">SOSP1-1</strain>
    </source>
</reference>
<sequence>MELHKRTYSDLRAQYPHLPAQLVCAARVKATEAMKSALARLNKGRKTRAPRSRLCPLRYDARSSWVKWETLTCSLATIAGRVHLSFAVPAHAHTYLGGKVCSTDLCFRQGTYSLHVVVSLPDPVVSPSEEVIGVDLGLTHPAVTSKGSKQVS</sequence>
<evidence type="ECO:0008006" key="3">
    <source>
        <dbReference type="Google" id="ProtNLM"/>
    </source>
</evidence>
<gene>
    <name evidence="1" type="ORF">KSX_90480</name>
</gene>
<evidence type="ECO:0000313" key="2">
    <source>
        <dbReference type="Proteomes" id="UP000612362"/>
    </source>
</evidence>
<comment type="caution">
    <text evidence="1">The sequence shown here is derived from an EMBL/GenBank/DDBJ whole genome shotgun (WGS) entry which is preliminary data.</text>
</comment>
<keyword evidence="2" id="KW-1185">Reference proteome</keyword>
<protein>
    <recommendedName>
        <fullName evidence="3">Transposase</fullName>
    </recommendedName>
</protein>
<dbReference type="RefSeq" id="WP_220199835.1">
    <property type="nucleotide sequence ID" value="NZ_BNJF01000009.1"/>
</dbReference>
<organism evidence="1 2">
    <name type="scientific">Ktedonospora formicarum</name>
    <dbReference type="NCBI Taxonomy" id="2778364"/>
    <lineage>
        <taxon>Bacteria</taxon>
        <taxon>Bacillati</taxon>
        <taxon>Chloroflexota</taxon>
        <taxon>Ktedonobacteria</taxon>
        <taxon>Ktedonobacterales</taxon>
        <taxon>Ktedonobacteraceae</taxon>
        <taxon>Ktedonospora</taxon>
    </lineage>
</organism>
<name>A0A8J3MZK7_9CHLR</name>
<dbReference type="Proteomes" id="UP000612362">
    <property type="component" value="Unassembled WGS sequence"/>
</dbReference>
<proteinExistence type="predicted"/>
<evidence type="ECO:0000313" key="1">
    <source>
        <dbReference type="EMBL" id="GHO50885.1"/>
    </source>
</evidence>
<dbReference type="AlphaFoldDB" id="A0A8J3MZK7"/>
<dbReference type="EMBL" id="BNJF01000009">
    <property type="protein sequence ID" value="GHO50885.1"/>
    <property type="molecule type" value="Genomic_DNA"/>
</dbReference>